<evidence type="ECO:0000313" key="1">
    <source>
        <dbReference type="EMBL" id="KAJ7314291.1"/>
    </source>
</evidence>
<proteinExistence type="predicted"/>
<keyword evidence="2" id="KW-1185">Reference proteome</keyword>
<dbReference type="Proteomes" id="UP001218218">
    <property type="component" value="Unassembled WGS sequence"/>
</dbReference>
<gene>
    <name evidence="1" type="ORF">DFH08DRAFT_943384</name>
</gene>
<comment type="caution">
    <text evidence="1">The sequence shown here is derived from an EMBL/GenBank/DDBJ whole genome shotgun (WGS) entry which is preliminary data.</text>
</comment>
<evidence type="ECO:0000313" key="2">
    <source>
        <dbReference type="Proteomes" id="UP001218218"/>
    </source>
</evidence>
<reference evidence="1" key="1">
    <citation type="submission" date="2023-03" db="EMBL/GenBank/DDBJ databases">
        <title>Massive genome expansion in bonnet fungi (Mycena s.s.) driven by repeated elements and novel gene families across ecological guilds.</title>
        <authorList>
            <consortium name="Lawrence Berkeley National Laboratory"/>
            <person name="Harder C.B."/>
            <person name="Miyauchi S."/>
            <person name="Viragh M."/>
            <person name="Kuo A."/>
            <person name="Thoen E."/>
            <person name="Andreopoulos B."/>
            <person name="Lu D."/>
            <person name="Skrede I."/>
            <person name="Drula E."/>
            <person name="Henrissat B."/>
            <person name="Morin E."/>
            <person name="Kohler A."/>
            <person name="Barry K."/>
            <person name="LaButti K."/>
            <person name="Morin E."/>
            <person name="Salamov A."/>
            <person name="Lipzen A."/>
            <person name="Mereny Z."/>
            <person name="Hegedus B."/>
            <person name="Baldrian P."/>
            <person name="Stursova M."/>
            <person name="Weitz H."/>
            <person name="Taylor A."/>
            <person name="Grigoriev I.V."/>
            <person name="Nagy L.G."/>
            <person name="Martin F."/>
            <person name="Kauserud H."/>
        </authorList>
    </citation>
    <scope>NUCLEOTIDE SEQUENCE</scope>
    <source>
        <strain evidence="1">CBHHK002</strain>
    </source>
</reference>
<accession>A0AAD6Z9W1</accession>
<name>A0AAD6Z9W1_9AGAR</name>
<sequence>MPSYSRTTPNPVFRWEWNIGQLSKSNNQGTNATDAGPIGSQFTVKKRSGMGSKYLEELGYGEAILGSICRLKFWNAYSRDTRKKNGGHRDQDDVVLKTDYESAKRTTTGNAVRERRKINVGRKALESTQNTRIANQSRNNCEYKRREKRTVDTRELLLEVLAPVPSPAKPTLRFQGVHACYRTVPEAVSEDTEVGLGFNERECLDGEGMIARGNYTRFQKVQERGIVEKEERRE</sequence>
<organism evidence="1 2">
    <name type="scientific">Mycena albidolilacea</name>
    <dbReference type="NCBI Taxonomy" id="1033008"/>
    <lineage>
        <taxon>Eukaryota</taxon>
        <taxon>Fungi</taxon>
        <taxon>Dikarya</taxon>
        <taxon>Basidiomycota</taxon>
        <taxon>Agaricomycotina</taxon>
        <taxon>Agaricomycetes</taxon>
        <taxon>Agaricomycetidae</taxon>
        <taxon>Agaricales</taxon>
        <taxon>Marasmiineae</taxon>
        <taxon>Mycenaceae</taxon>
        <taxon>Mycena</taxon>
    </lineage>
</organism>
<dbReference type="AlphaFoldDB" id="A0AAD6Z9W1"/>
<protein>
    <submittedName>
        <fullName evidence="1">Uncharacterized protein</fullName>
    </submittedName>
</protein>
<dbReference type="EMBL" id="JARIHO010000068">
    <property type="protein sequence ID" value="KAJ7314291.1"/>
    <property type="molecule type" value="Genomic_DNA"/>
</dbReference>